<evidence type="ECO:0000259" key="3">
    <source>
        <dbReference type="PROSITE" id="PS50157"/>
    </source>
</evidence>
<comment type="similarity">
    <text evidence="1">Belongs to the protein-tyrosine phosphatase family. Non-receptor class dual specificity subfamily.</text>
</comment>
<gene>
    <name evidence="4" type="ORF">ADUPG1_006568</name>
</gene>
<reference evidence="4" key="1">
    <citation type="submission" date="2022-03" db="EMBL/GenBank/DDBJ databases">
        <title>Draft genome sequence of Aduncisulcus paluster, a free-living microaerophilic Fornicata.</title>
        <authorList>
            <person name="Yuyama I."/>
            <person name="Kume K."/>
            <person name="Tamura T."/>
            <person name="Inagaki Y."/>
            <person name="Hashimoto T."/>
        </authorList>
    </citation>
    <scope>NUCLEOTIDE SEQUENCE</scope>
    <source>
        <strain evidence="4">NY0171</strain>
    </source>
</reference>
<dbReference type="EMBL" id="BQXS01009982">
    <property type="protein sequence ID" value="GKT32399.1"/>
    <property type="molecule type" value="Genomic_DNA"/>
</dbReference>
<keyword evidence="2" id="KW-0863">Zinc-finger</keyword>
<keyword evidence="2" id="KW-0479">Metal-binding</keyword>
<dbReference type="InterPro" id="IPR013087">
    <property type="entry name" value="Znf_C2H2_type"/>
</dbReference>
<organism evidence="4 5">
    <name type="scientific">Aduncisulcus paluster</name>
    <dbReference type="NCBI Taxonomy" id="2918883"/>
    <lineage>
        <taxon>Eukaryota</taxon>
        <taxon>Metamonada</taxon>
        <taxon>Carpediemonas-like organisms</taxon>
        <taxon>Aduncisulcus</taxon>
    </lineage>
</organism>
<sequence>MELEVYRCKECRHVLFTEKHIEDHIKATHSFKGEEKGKSIQCNSHFLSTEVPWLDSYKITTSAEKGKIYCPFCKCKIGNFCWHGSRCSCGSYVAPAFQIQKSKVDSQIVIVTPKE</sequence>
<accession>A0ABQ5KM60</accession>
<evidence type="ECO:0000256" key="1">
    <source>
        <dbReference type="ARBA" id="ARBA00008601"/>
    </source>
</evidence>
<dbReference type="PROSITE" id="PS50157">
    <property type="entry name" value="ZINC_FINGER_C2H2_2"/>
    <property type="match status" value="1"/>
</dbReference>
<keyword evidence="2" id="KW-0862">Zinc</keyword>
<name>A0ABQ5KM60_9EUKA</name>
<evidence type="ECO:0000313" key="4">
    <source>
        <dbReference type="EMBL" id="GKT32399.1"/>
    </source>
</evidence>
<evidence type="ECO:0000313" key="5">
    <source>
        <dbReference type="Proteomes" id="UP001057375"/>
    </source>
</evidence>
<comment type="caution">
    <text evidence="4">The sequence shown here is derived from an EMBL/GenBank/DDBJ whole genome shotgun (WGS) entry which is preliminary data.</text>
</comment>
<dbReference type="PANTHER" id="PTHR45848">
    <property type="entry name" value="DUAL SPECIFICITY PROTEIN PHOSPHATASE 12 FAMILY MEMBER"/>
    <property type="match status" value="1"/>
</dbReference>
<proteinExistence type="inferred from homology"/>
<evidence type="ECO:0000256" key="2">
    <source>
        <dbReference type="PROSITE-ProRule" id="PRU00042"/>
    </source>
</evidence>
<protein>
    <recommendedName>
        <fullName evidence="3">C2H2-type domain-containing protein</fullName>
    </recommendedName>
</protein>
<keyword evidence="5" id="KW-1185">Reference proteome</keyword>
<dbReference type="Proteomes" id="UP001057375">
    <property type="component" value="Unassembled WGS sequence"/>
</dbReference>
<dbReference type="PROSITE" id="PS00028">
    <property type="entry name" value="ZINC_FINGER_C2H2_1"/>
    <property type="match status" value="1"/>
</dbReference>
<feature type="domain" description="C2H2-type" evidence="3">
    <location>
        <begin position="6"/>
        <end position="34"/>
    </location>
</feature>